<keyword evidence="2" id="KW-0479">Metal-binding</keyword>
<dbReference type="PANTHER" id="PTHR21266:SF60">
    <property type="entry name" value="3-KETOSTEROID-9-ALPHA-MONOOXYGENASE, OXYGENASE COMPONENT"/>
    <property type="match status" value="1"/>
</dbReference>
<evidence type="ECO:0000259" key="6">
    <source>
        <dbReference type="PROSITE" id="PS51296"/>
    </source>
</evidence>
<protein>
    <submittedName>
        <fullName evidence="7">Vanillate O-demethylase monooxygenase subunit</fullName>
    </submittedName>
</protein>
<organism evidence="7 8">
    <name type="scientific">Eoetvoesiella caeni</name>
    <dbReference type="NCBI Taxonomy" id="645616"/>
    <lineage>
        <taxon>Bacteria</taxon>
        <taxon>Pseudomonadati</taxon>
        <taxon>Pseudomonadota</taxon>
        <taxon>Betaproteobacteria</taxon>
        <taxon>Burkholderiales</taxon>
        <taxon>Alcaligenaceae</taxon>
        <taxon>Eoetvoesiella</taxon>
    </lineage>
</organism>
<dbReference type="RefSeq" id="WP_113932363.1">
    <property type="nucleotide sequence ID" value="NZ_JACCEU010000002.1"/>
</dbReference>
<feature type="domain" description="Rieske" evidence="6">
    <location>
        <begin position="9"/>
        <end position="110"/>
    </location>
</feature>
<dbReference type="SUPFAM" id="SSF55961">
    <property type="entry name" value="Bet v1-like"/>
    <property type="match status" value="1"/>
</dbReference>
<dbReference type="EMBL" id="QNRQ01000002">
    <property type="protein sequence ID" value="RBP42165.1"/>
    <property type="molecule type" value="Genomic_DNA"/>
</dbReference>
<keyword evidence="8" id="KW-1185">Reference proteome</keyword>
<dbReference type="GO" id="GO:0046872">
    <property type="term" value="F:metal ion binding"/>
    <property type="evidence" value="ECO:0007669"/>
    <property type="project" value="UniProtKB-KW"/>
</dbReference>
<dbReference type="GO" id="GO:0008168">
    <property type="term" value="F:methyltransferase activity"/>
    <property type="evidence" value="ECO:0007669"/>
    <property type="project" value="UniProtKB-KW"/>
</dbReference>
<dbReference type="PROSITE" id="PS51296">
    <property type="entry name" value="RIESKE"/>
    <property type="match status" value="1"/>
</dbReference>
<comment type="caution">
    <text evidence="7">The sequence shown here is derived from an EMBL/GenBank/DDBJ whole genome shotgun (WGS) entry which is preliminary data.</text>
</comment>
<evidence type="ECO:0000256" key="5">
    <source>
        <dbReference type="ARBA" id="ARBA00023014"/>
    </source>
</evidence>
<dbReference type="InterPro" id="IPR017941">
    <property type="entry name" value="Rieske_2Fe-2S"/>
</dbReference>
<dbReference type="Gene3D" id="3.90.380.10">
    <property type="entry name" value="Naphthalene 1,2-dioxygenase Alpha Subunit, Chain A, domain 1"/>
    <property type="match status" value="1"/>
</dbReference>
<evidence type="ECO:0000256" key="2">
    <source>
        <dbReference type="ARBA" id="ARBA00022723"/>
    </source>
</evidence>
<dbReference type="AlphaFoldDB" id="A0A366HHL3"/>
<dbReference type="PANTHER" id="PTHR21266">
    <property type="entry name" value="IRON-SULFUR DOMAIN CONTAINING PROTEIN"/>
    <property type="match status" value="1"/>
</dbReference>
<accession>A0A366HHL3</accession>
<reference evidence="7 8" key="1">
    <citation type="submission" date="2018-06" db="EMBL/GenBank/DDBJ databases">
        <title>Genomic Encyclopedia of Type Strains, Phase IV (KMG-IV): sequencing the most valuable type-strain genomes for metagenomic binning, comparative biology and taxonomic classification.</title>
        <authorList>
            <person name="Goeker M."/>
        </authorList>
    </citation>
    <scope>NUCLEOTIDE SEQUENCE [LARGE SCALE GENOMIC DNA]</scope>
    <source>
        <strain evidence="7 8">DSM 25520</strain>
    </source>
</reference>
<evidence type="ECO:0000256" key="1">
    <source>
        <dbReference type="ARBA" id="ARBA00022714"/>
    </source>
</evidence>
<name>A0A366HHL3_9BURK</name>
<dbReference type="OrthoDB" id="9769355at2"/>
<keyword evidence="1" id="KW-0001">2Fe-2S</keyword>
<proteinExistence type="predicted"/>
<keyword evidence="4" id="KW-0408">Iron</keyword>
<evidence type="ECO:0000313" key="7">
    <source>
        <dbReference type="EMBL" id="RBP42165.1"/>
    </source>
</evidence>
<dbReference type="InterPro" id="IPR050584">
    <property type="entry name" value="Cholesterol_7-desaturase"/>
</dbReference>
<dbReference type="InterPro" id="IPR044043">
    <property type="entry name" value="VanA_C_cat"/>
</dbReference>
<dbReference type="GO" id="GO:0032259">
    <property type="term" value="P:methylation"/>
    <property type="evidence" value="ECO:0007669"/>
    <property type="project" value="UniProtKB-KW"/>
</dbReference>
<dbReference type="GO" id="GO:0004497">
    <property type="term" value="F:monooxygenase activity"/>
    <property type="evidence" value="ECO:0007669"/>
    <property type="project" value="UniProtKB-KW"/>
</dbReference>
<evidence type="ECO:0000256" key="4">
    <source>
        <dbReference type="ARBA" id="ARBA00023004"/>
    </source>
</evidence>
<keyword evidence="7" id="KW-0503">Monooxygenase</keyword>
<gene>
    <name evidence="7" type="ORF">DFR37_102551</name>
</gene>
<keyword evidence="7" id="KW-0808">Transferase</keyword>
<evidence type="ECO:0000313" key="8">
    <source>
        <dbReference type="Proteomes" id="UP000253628"/>
    </source>
</evidence>
<dbReference type="Pfam" id="PF19112">
    <property type="entry name" value="VanA_C"/>
    <property type="match status" value="1"/>
</dbReference>
<dbReference type="SUPFAM" id="SSF50022">
    <property type="entry name" value="ISP domain"/>
    <property type="match status" value="1"/>
</dbReference>
<keyword evidence="7" id="KW-0489">Methyltransferase</keyword>
<dbReference type="GO" id="GO:0051537">
    <property type="term" value="F:2 iron, 2 sulfur cluster binding"/>
    <property type="evidence" value="ECO:0007669"/>
    <property type="project" value="UniProtKB-KW"/>
</dbReference>
<dbReference type="Gene3D" id="2.102.10.10">
    <property type="entry name" value="Rieske [2Fe-2S] iron-sulphur domain"/>
    <property type="match status" value="1"/>
</dbReference>
<evidence type="ECO:0000256" key="3">
    <source>
        <dbReference type="ARBA" id="ARBA00023002"/>
    </source>
</evidence>
<dbReference type="Pfam" id="PF00355">
    <property type="entry name" value="Rieske"/>
    <property type="match status" value="1"/>
</dbReference>
<sequence length="348" mass="39131">MSNYVLNTWYPLAWSRDINNSLHKRRIVGKDLVLYRNSAGNVVAHVDMCPHRMLPLSQGKLKGDVLECGYHGMQFDCSGKCVRVPGQDIIPSNAVVATYPTHENMGLVWIWMGDPALADTSKVYDLPQYHDANWSSVEGDALEIGCHYLNLADNLCDPAHVNFVHLTTLGSSAGEDVPVHHEKQEGKLITWRWINDAPAIPLFQKFGNFKGNVDRWHYYHYHAPSIAVIDFGSALTGTGAPEGNRDDCIQIYACHFMTPVDEDTTIDHWLHVKNFKASEETNKALSAEFRSAFQEDKVILEAIHQNERKYPEHRPIKLAIDASPTRMRKMVQGMIEAEKAPAKEAVAA</sequence>
<dbReference type="CDD" id="cd08878">
    <property type="entry name" value="RHO_alpha_C_DMO-like"/>
    <property type="match status" value="1"/>
</dbReference>
<dbReference type="Proteomes" id="UP000253628">
    <property type="component" value="Unassembled WGS sequence"/>
</dbReference>
<dbReference type="InterPro" id="IPR036922">
    <property type="entry name" value="Rieske_2Fe-2S_sf"/>
</dbReference>
<keyword evidence="5" id="KW-0411">Iron-sulfur</keyword>
<keyword evidence="3" id="KW-0560">Oxidoreductase</keyword>